<reference evidence="7 8" key="1">
    <citation type="submission" date="2013-10" db="EMBL/GenBank/DDBJ databases">
        <authorList>
            <consortium name="International Citrus Genome Consortium"/>
            <person name="Jenkins J."/>
            <person name="Schmutz J."/>
            <person name="Prochnik S."/>
            <person name="Rokhsar D."/>
            <person name="Gmitter F."/>
            <person name="Ollitrault P."/>
            <person name="Machado M."/>
            <person name="Talon M."/>
            <person name="Wincker P."/>
            <person name="Jaillon O."/>
            <person name="Morgante M."/>
        </authorList>
    </citation>
    <scope>NUCLEOTIDE SEQUENCE</scope>
    <source>
        <strain evidence="8">cv. Clemenules</strain>
    </source>
</reference>
<keyword evidence="3" id="KW-0223">Dioxygenase</keyword>
<dbReference type="GO" id="GO:0016121">
    <property type="term" value="P:carotene catabolic process"/>
    <property type="evidence" value="ECO:0007669"/>
    <property type="project" value="TreeGrafter"/>
</dbReference>
<keyword evidence="4 5" id="KW-0408">Iron</keyword>
<dbReference type="Pfam" id="PF03055">
    <property type="entry name" value="RPE65"/>
    <property type="match status" value="1"/>
</dbReference>
<gene>
    <name evidence="7" type="ORF">CICLE_v10013726mg</name>
</gene>
<dbReference type="AlphaFoldDB" id="V4STW5"/>
<dbReference type="OMA" id="RWEIDKN"/>
<comment type="cofactor">
    <cofactor evidence="5">
        <name>Fe(2+)</name>
        <dbReference type="ChEBI" id="CHEBI:29033"/>
    </cofactor>
    <text evidence="5">Binds 1 Fe(2+) ion per subunit.</text>
</comment>
<dbReference type="STRING" id="85681.V4STW5"/>
<feature type="binding site" evidence="5">
    <location>
        <position position="235"/>
    </location>
    <ligand>
        <name>Fe cation</name>
        <dbReference type="ChEBI" id="CHEBI:24875"/>
        <note>catalytic</note>
    </ligand>
</feature>
<keyword evidence="3" id="KW-0560">Oxidoreductase</keyword>
<evidence type="ECO:0000313" key="8">
    <source>
        <dbReference type="Proteomes" id="UP000030687"/>
    </source>
</evidence>
<evidence type="ECO:0000256" key="2">
    <source>
        <dbReference type="ARBA" id="ARBA00022723"/>
    </source>
</evidence>
<dbReference type="GO" id="GO:0009570">
    <property type="term" value="C:chloroplast stroma"/>
    <property type="evidence" value="ECO:0007669"/>
    <property type="project" value="TreeGrafter"/>
</dbReference>
<dbReference type="InParanoid" id="V4STW5"/>
<dbReference type="KEGG" id="cic:CICLE_v10013726mg"/>
<comment type="similarity">
    <text evidence="1">Belongs to the carotenoid oxygenase family.</text>
</comment>
<organism evidence="7 8">
    <name type="scientific">Citrus clementina</name>
    <name type="common">Clementine</name>
    <name type="synonym">Citrus deliciosa x Citrus sinensis</name>
    <dbReference type="NCBI Taxonomy" id="85681"/>
    <lineage>
        <taxon>Eukaryota</taxon>
        <taxon>Viridiplantae</taxon>
        <taxon>Streptophyta</taxon>
        <taxon>Embryophyta</taxon>
        <taxon>Tracheophyta</taxon>
        <taxon>Spermatophyta</taxon>
        <taxon>Magnoliopsida</taxon>
        <taxon>eudicotyledons</taxon>
        <taxon>Gunneridae</taxon>
        <taxon>Pentapetalae</taxon>
        <taxon>rosids</taxon>
        <taxon>malvids</taxon>
        <taxon>Sapindales</taxon>
        <taxon>Rutaceae</taxon>
        <taxon>Aurantioideae</taxon>
        <taxon>Citrus</taxon>
    </lineage>
</organism>
<dbReference type="PANTHER" id="PTHR10543">
    <property type="entry name" value="BETA-CAROTENE DIOXYGENASE"/>
    <property type="match status" value="1"/>
</dbReference>
<keyword evidence="2 5" id="KW-0479">Metal-binding</keyword>
<feature type="binding site" evidence="5">
    <location>
        <position position="351"/>
    </location>
    <ligand>
        <name>Fe cation</name>
        <dbReference type="ChEBI" id="CHEBI:24875"/>
        <note>catalytic</note>
    </ligand>
</feature>
<evidence type="ECO:0008006" key="9">
    <source>
        <dbReference type="Google" id="ProtNLM"/>
    </source>
</evidence>
<keyword evidence="8" id="KW-1185">Reference proteome</keyword>
<feature type="region of interest" description="Disordered" evidence="6">
    <location>
        <begin position="23"/>
        <end position="55"/>
    </location>
</feature>
<evidence type="ECO:0000256" key="1">
    <source>
        <dbReference type="ARBA" id="ARBA00006787"/>
    </source>
</evidence>
<dbReference type="GO" id="GO:0010436">
    <property type="term" value="F:carotenoid dioxygenase activity"/>
    <property type="evidence" value="ECO:0007669"/>
    <property type="project" value="TreeGrafter"/>
</dbReference>
<dbReference type="GO" id="GO:0046872">
    <property type="term" value="F:metal ion binding"/>
    <property type="evidence" value="ECO:0007669"/>
    <property type="project" value="UniProtKB-KW"/>
</dbReference>
<feature type="binding site" evidence="5">
    <location>
        <position position="285"/>
    </location>
    <ligand>
        <name>Fe cation</name>
        <dbReference type="ChEBI" id="CHEBI:24875"/>
        <note>catalytic</note>
    </ligand>
</feature>
<evidence type="ECO:0000256" key="6">
    <source>
        <dbReference type="SAM" id="MobiDB-lite"/>
    </source>
</evidence>
<evidence type="ECO:0000256" key="5">
    <source>
        <dbReference type="PIRSR" id="PIRSR604294-1"/>
    </source>
</evidence>
<accession>V4STW5</accession>
<evidence type="ECO:0000313" key="7">
    <source>
        <dbReference type="EMBL" id="ESR44157.1"/>
    </source>
</evidence>
<proteinExistence type="inferred from homology"/>
<evidence type="ECO:0000256" key="4">
    <source>
        <dbReference type="ARBA" id="ARBA00023004"/>
    </source>
</evidence>
<evidence type="ECO:0000256" key="3">
    <source>
        <dbReference type="ARBA" id="ARBA00022964"/>
    </source>
</evidence>
<protein>
    <recommendedName>
        <fullName evidence="9">Carotenoid oxygenase</fullName>
    </recommendedName>
</protein>
<name>V4STW5_CITCL</name>
<dbReference type="Proteomes" id="UP000030687">
    <property type="component" value="Unassembled WGS sequence"/>
</dbReference>
<dbReference type="EMBL" id="KI536861">
    <property type="protein sequence ID" value="ESR44157.1"/>
    <property type="molecule type" value="Genomic_DNA"/>
</dbReference>
<dbReference type="Gramene" id="ESR44157">
    <property type="protein sequence ID" value="ESR44157"/>
    <property type="gene ID" value="CICLE_v10013726mg"/>
</dbReference>
<feature type="compositionally biased region" description="Low complexity" evidence="6">
    <location>
        <begin position="28"/>
        <end position="55"/>
    </location>
</feature>
<dbReference type="eggNOG" id="KOG1285">
    <property type="taxonomic scope" value="Eukaryota"/>
</dbReference>
<feature type="non-terminal residue" evidence="7">
    <location>
        <position position="412"/>
    </location>
</feature>
<dbReference type="PANTHER" id="PTHR10543:SF46">
    <property type="entry name" value="CAROTENOID CLEAVAGE DIOXYGENASE 4, CHLOROPLASTIC-RELATED"/>
    <property type="match status" value="1"/>
</dbReference>
<dbReference type="InterPro" id="IPR004294">
    <property type="entry name" value="Carotenoid_Oase"/>
</dbReference>
<sequence>MPSLPPPYQHYHLKYHSCLKPKKPPLSLPSSSSSQRKTSLSSSSQRKTSSSSSSARTMIVNTINNLFNNLMMINSNYKLQPSLDPKRALSNNFAPVDELPPTQCQVIQGSLPSCLDGAYIQPYHLFDGDAMLHCIRISQGQATFCSRCVKTYKYTIENTVGSPFVSRAFSSFSGPLAINNGFGLANASLSFLGDHLFAICEGDLPYAVRLTSNGDTETLGHYDFDEKLGMNMTAHPKKDPATDETFAFRYGPIPPFVTHFYFDASGEKQIDVHIAMAGRHPLFMHDFAITKKHTVSVDTQLNMYYTEMILRGDSLLHSDPTKASRIGVIPRCAKDSLQMRWFDVPGFNNIHAINEWDEEDGNVIILAPNILSIEQAFGKTELVPCLMEKVRIDLRTGIVSRHPISARNLDMG</sequence>